<keyword evidence="3" id="KW-1185">Reference proteome</keyword>
<proteinExistence type="predicted"/>
<name>A0ABR3X817_9PEZI</name>
<reference evidence="2 3" key="1">
    <citation type="journal article" date="2024" name="IMA Fungus">
        <title>IMA Genome - F19 : A genome assembly and annotation guide to empower mycologists, including annotated draft genome sequences of Ceratocystis pirilliformis, Diaporthe australafricana, Fusarium ophioides, Paecilomyces lecythidis, and Sporothrix stenoceras.</title>
        <authorList>
            <person name="Aylward J."/>
            <person name="Wilson A.M."/>
            <person name="Visagie C.M."/>
            <person name="Spraker J."/>
            <person name="Barnes I."/>
            <person name="Buitendag C."/>
            <person name="Ceriani C."/>
            <person name="Del Mar Angel L."/>
            <person name="du Plessis D."/>
            <person name="Fuchs T."/>
            <person name="Gasser K."/>
            <person name="Kramer D."/>
            <person name="Li W."/>
            <person name="Munsamy K."/>
            <person name="Piso A."/>
            <person name="Price J.L."/>
            <person name="Sonnekus B."/>
            <person name="Thomas C."/>
            <person name="van der Nest A."/>
            <person name="van Dijk A."/>
            <person name="van Heerden A."/>
            <person name="van Vuuren N."/>
            <person name="Yilmaz N."/>
            <person name="Duong T.A."/>
            <person name="van der Merwe N.A."/>
            <person name="Wingfield M.J."/>
            <person name="Wingfield B.D."/>
        </authorList>
    </citation>
    <scope>NUCLEOTIDE SEQUENCE [LARGE SCALE GENOMIC DNA]</scope>
    <source>
        <strain evidence="2 3">CMW 18300</strain>
    </source>
</reference>
<gene>
    <name evidence="2" type="ORF">Daus18300_004522</name>
</gene>
<feature type="region of interest" description="Disordered" evidence="1">
    <location>
        <begin position="328"/>
        <end position="354"/>
    </location>
</feature>
<organism evidence="2 3">
    <name type="scientific">Diaporthe australafricana</name>
    <dbReference type="NCBI Taxonomy" id="127596"/>
    <lineage>
        <taxon>Eukaryota</taxon>
        <taxon>Fungi</taxon>
        <taxon>Dikarya</taxon>
        <taxon>Ascomycota</taxon>
        <taxon>Pezizomycotina</taxon>
        <taxon>Sordariomycetes</taxon>
        <taxon>Sordariomycetidae</taxon>
        <taxon>Diaporthales</taxon>
        <taxon>Diaporthaceae</taxon>
        <taxon>Diaporthe</taxon>
    </lineage>
</organism>
<evidence type="ECO:0000256" key="1">
    <source>
        <dbReference type="SAM" id="MobiDB-lite"/>
    </source>
</evidence>
<evidence type="ECO:0000313" key="2">
    <source>
        <dbReference type="EMBL" id="KAL1871889.1"/>
    </source>
</evidence>
<accession>A0ABR3X817</accession>
<evidence type="ECO:0000313" key="3">
    <source>
        <dbReference type="Proteomes" id="UP001583177"/>
    </source>
</evidence>
<dbReference type="EMBL" id="JAWRVE010000031">
    <property type="protein sequence ID" value="KAL1871889.1"/>
    <property type="molecule type" value="Genomic_DNA"/>
</dbReference>
<comment type="caution">
    <text evidence="2">The sequence shown here is derived from an EMBL/GenBank/DDBJ whole genome shotgun (WGS) entry which is preliminary data.</text>
</comment>
<protein>
    <submittedName>
        <fullName evidence="2">Uncharacterized protein</fullName>
    </submittedName>
</protein>
<sequence length="479" mass="54669">MAADNLTFLISGHPDFWAKTSLEVIAADTTLLDTFEPNASGEIILEDWEPRILDFWMRLLHEDDDEVEELFDEFEAEVKDVWYIASFHEMFIQHADMDDDRSETQEPGRPTLRMRQWFRRWWDENNAGFRVEAAMKLNYLVMPAFYIGDAQTFMSVTHDWFLHINGKQALEGSTTPDDYDRRGKDAIKTYHPLLGKLAAARSNMVGKIEGALPYDEKRDGLPRGRGRKSTVCEDPDWCPKLKSAAYYKELHATGCWPVRIALKDDSIYGVLTCLAGSFDYVNYDDVRDMPDRDLAHARMPTKHSGKSDAKGGVVNEIDGAFKQLDVSSSTHEDKEGMQSTQASQSKEDNSNAADVKKHKRCRVCVNAAVKASFDKKVNSLIRTLLDDKKTSIVIERQGALVKAQVNDSFAGLCLDCLTKTKLGSEDADYWNHCLDFEFDHGCTVAHAQPTWYFSFMGRPEDMKRYAKEARLRTRRRADH</sequence>
<dbReference type="Proteomes" id="UP001583177">
    <property type="component" value="Unassembled WGS sequence"/>
</dbReference>